<keyword evidence="3" id="KW-1185">Reference proteome</keyword>
<dbReference type="AlphaFoldDB" id="A0A3L6RHA1"/>
<gene>
    <name evidence="2" type="ORF">C2845_PM13G06540</name>
</gene>
<sequence length="138" mass="15225">MAPDGEQQTLDQTVDDMLKTLTDLAAKVVDLALQTAALKPLLPLAKQLDGLPHKVTKLQAAAFEGSNQISTLNVAVSRLEKAQRGDQEVALEDAAYEQRMQLSATNPGHTRGDRFPPRATSRPPRHRCRVLRQYPSKM</sequence>
<dbReference type="OrthoDB" id="719741at2759"/>
<evidence type="ECO:0000256" key="1">
    <source>
        <dbReference type="SAM" id="MobiDB-lite"/>
    </source>
</evidence>
<comment type="caution">
    <text evidence="2">The sequence shown here is derived from an EMBL/GenBank/DDBJ whole genome shotgun (WGS) entry which is preliminary data.</text>
</comment>
<evidence type="ECO:0000313" key="2">
    <source>
        <dbReference type="EMBL" id="RLN03900.1"/>
    </source>
</evidence>
<proteinExistence type="predicted"/>
<organism evidence="2 3">
    <name type="scientific">Panicum miliaceum</name>
    <name type="common">Proso millet</name>
    <name type="synonym">Broomcorn millet</name>
    <dbReference type="NCBI Taxonomy" id="4540"/>
    <lineage>
        <taxon>Eukaryota</taxon>
        <taxon>Viridiplantae</taxon>
        <taxon>Streptophyta</taxon>
        <taxon>Embryophyta</taxon>
        <taxon>Tracheophyta</taxon>
        <taxon>Spermatophyta</taxon>
        <taxon>Magnoliopsida</taxon>
        <taxon>Liliopsida</taxon>
        <taxon>Poales</taxon>
        <taxon>Poaceae</taxon>
        <taxon>PACMAD clade</taxon>
        <taxon>Panicoideae</taxon>
        <taxon>Panicodae</taxon>
        <taxon>Paniceae</taxon>
        <taxon>Panicinae</taxon>
        <taxon>Panicum</taxon>
        <taxon>Panicum sect. Panicum</taxon>
    </lineage>
</organism>
<evidence type="ECO:0000313" key="3">
    <source>
        <dbReference type="Proteomes" id="UP000275267"/>
    </source>
</evidence>
<evidence type="ECO:0008006" key="4">
    <source>
        <dbReference type="Google" id="ProtNLM"/>
    </source>
</evidence>
<protein>
    <recommendedName>
        <fullName evidence="4">Tobamovirus multiplication protein 2B</fullName>
    </recommendedName>
</protein>
<dbReference type="Proteomes" id="UP000275267">
    <property type="component" value="Unassembled WGS sequence"/>
</dbReference>
<reference evidence="3" key="1">
    <citation type="journal article" date="2019" name="Nat. Commun.">
        <title>The genome of broomcorn millet.</title>
        <authorList>
            <person name="Zou C."/>
            <person name="Miki D."/>
            <person name="Li D."/>
            <person name="Tang Q."/>
            <person name="Xiao L."/>
            <person name="Rajput S."/>
            <person name="Deng P."/>
            <person name="Jia W."/>
            <person name="Huang R."/>
            <person name="Zhang M."/>
            <person name="Sun Y."/>
            <person name="Hu J."/>
            <person name="Fu X."/>
            <person name="Schnable P.S."/>
            <person name="Li F."/>
            <person name="Zhang H."/>
            <person name="Feng B."/>
            <person name="Zhu X."/>
            <person name="Liu R."/>
            <person name="Schnable J.C."/>
            <person name="Zhu J.-K."/>
            <person name="Zhang H."/>
        </authorList>
    </citation>
    <scope>NUCLEOTIDE SEQUENCE [LARGE SCALE GENOMIC DNA]</scope>
</reference>
<accession>A0A3L6RHA1</accession>
<dbReference type="EMBL" id="PQIB02000008">
    <property type="protein sequence ID" value="RLN03900.1"/>
    <property type="molecule type" value="Genomic_DNA"/>
</dbReference>
<name>A0A3L6RHA1_PANMI</name>
<feature type="region of interest" description="Disordered" evidence="1">
    <location>
        <begin position="101"/>
        <end position="126"/>
    </location>
</feature>